<feature type="modified residue" description="4-aspartylphosphate" evidence="1">
    <location>
        <position position="63"/>
    </location>
</feature>
<evidence type="ECO:0000313" key="3">
    <source>
        <dbReference type="EMBL" id="MBB6053522.1"/>
    </source>
</evidence>
<dbReference type="CDD" id="cd17557">
    <property type="entry name" value="REC_Rcp-like"/>
    <property type="match status" value="1"/>
</dbReference>
<organism evidence="3 4">
    <name type="scientific">Armatimonas rosea</name>
    <dbReference type="NCBI Taxonomy" id="685828"/>
    <lineage>
        <taxon>Bacteria</taxon>
        <taxon>Bacillati</taxon>
        <taxon>Armatimonadota</taxon>
        <taxon>Armatimonadia</taxon>
        <taxon>Armatimonadales</taxon>
        <taxon>Armatimonadaceae</taxon>
        <taxon>Armatimonas</taxon>
    </lineage>
</organism>
<evidence type="ECO:0000259" key="2">
    <source>
        <dbReference type="PROSITE" id="PS50110"/>
    </source>
</evidence>
<dbReference type="PANTHER" id="PTHR44520:SF1">
    <property type="entry name" value="TWO-COMPONENT SYSTEM REGULATORY PROTEIN"/>
    <property type="match status" value="1"/>
</dbReference>
<evidence type="ECO:0000313" key="4">
    <source>
        <dbReference type="Proteomes" id="UP000520814"/>
    </source>
</evidence>
<dbReference type="InterPro" id="IPR011006">
    <property type="entry name" value="CheY-like_superfamily"/>
</dbReference>
<dbReference type="AlphaFoldDB" id="A0A7W9WAE3"/>
<feature type="domain" description="Response regulatory" evidence="2">
    <location>
        <begin position="3"/>
        <end position="130"/>
    </location>
</feature>
<proteinExistence type="predicted"/>
<comment type="caution">
    <text evidence="3">The sequence shown here is derived from an EMBL/GenBank/DDBJ whole genome shotgun (WGS) entry which is preliminary data.</text>
</comment>
<dbReference type="GO" id="GO:0000160">
    <property type="term" value="P:phosphorelay signal transduction system"/>
    <property type="evidence" value="ECO:0007669"/>
    <property type="project" value="InterPro"/>
</dbReference>
<sequence>MKTILLVEDNSNDIELALEVLADEDFAQDIIVVKDGQQALDFLKRSGLHADREPGNPILMMLDLKLPRIDGLEVLRRVKSDPSLMSIPIVMLTSSREPADLQSSYGLGANAYVVKPVDFDHYSETLKAIGTFWTNTNQPPPEPVLFV</sequence>
<accession>A0A7W9WAE3</accession>
<dbReference type="PROSITE" id="PS50110">
    <property type="entry name" value="RESPONSE_REGULATORY"/>
    <property type="match status" value="1"/>
</dbReference>
<dbReference type="Proteomes" id="UP000520814">
    <property type="component" value="Unassembled WGS sequence"/>
</dbReference>
<keyword evidence="4" id="KW-1185">Reference proteome</keyword>
<dbReference type="SMART" id="SM00448">
    <property type="entry name" value="REC"/>
    <property type="match status" value="1"/>
</dbReference>
<dbReference type="SUPFAM" id="SSF52172">
    <property type="entry name" value="CheY-like"/>
    <property type="match status" value="1"/>
</dbReference>
<reference evidence="3 4" key="1">
    <citation type="submission" date="2020-08" db="EMBL/GenBank/DDBJ databases">
        <title>Genomic Encyclopedia of Type Strains, Phase IV (KMG-IV): sequencing the most valuable type-strain genomes for metagenomic binning, comparative biology and taxonomic classification.</title>
        <authorList>
            <person name="Goeker M."/>
        </authorList>
    </citation>
    <scope>NUCLEOTIDE SEQUENCE [LARGE SCALE GENOMIC DNA]</scope>
    <source>
        <strain evidence="3 4">DSM 23562</strain>
    </source>
</reference>
<dbReference type="InterPro" id="IPR001789">
    <property type="entry name" value="Sig_transdc_resp-reg_receiver"/>
</dbReference>
<dbReference type="RefSeq" id="WP_184203613.1">
    <property type="nucleotide sequence ID" value="NZ_JACHGW010000007.1"/>
</dbReference>
<dbReference type="InterPro" id="IPR052893">
    <property type="entry name" value="TCS_response_regulator"/>
</dbReference>
<name>A0A7W9WAE3_ARMRO</name>
<evidence type="ECO:0000256" key="1">
    <source>
        <dbReference type="PROSITE-ProRule" id="PRU00169"/>
    </source>
</evidence>
<protein>
    <submittedName>
        <fullName evidence="3">CheY-like chemotaxis protein</fullName>
    </submittedName>
</protein>
<dbReference type="Pfam" id="PF00072">
    <property type="entry name" value="Response_reg"/>
    <property type="match status" value="1"/>
</dbReference>
<dbReference type="Gene3D" id="3.40.50.2300">
    <property type="match status" value="1"/>
</dbReference>
<dbReference type="EMBL" id="JACHGW010000007">
    <property type="protein sequence ID" value="MBB6053522.1"/>
    <property type="molecule type" value="Genomic_DNA"/>
</dbReference>
<keyword evidence="1" id="KW-0597">Phosphoprotein</keyword>
<gene>
    <name evidence="3" type="ORF">HNQ39_005357</name>
</gene>
<dbReference type="PANTHER" id="PTHR44520">
    <property type="entry name" value="RESPONSE REGULATOR RCP1-RELATED"/>
    <property type="match status" value="1"/>
</dbReference>